<proteinExistence type="predicted"/>
<keyword evidence="2" id="KW-1133">Transmembrane helix</keyword>
<dbReference type="Proteomes" id="UP001054837">
    <property type="component" value="Unassembled WGS sequence"/>
</dbReference>
<keyword evidence="4" id="KW-1185">Reference proteome</keyword>
<gene>
    <name evidence="3" type="primary">AVEN_144589_1</name>
    <name evidence="3" type="ORF">CDAR_559771</name>
</gene>
<evidence type="ECO:0000256" key="2">
    <source>
        <dbReference type="SAM" id="Phobius"/>
    </source>
</evidence>
<sequence length="143" mass="16218">MAVTDTAVYFIHSPSIPMTLKDTNATFLERNPPELPTLDPGHEAILEMHANSEASALFYVVVVLVLYVVALVAVLTKYLRTERYDNRLTRLYDEFISRDRYANRVAKREPPPPPPPQSAPKAPKVEEQKQNLVVKMVNPEFVV</sequence>
<dbReference type="EMBL" id="BPLQ01007660">
    <property type="protein sequence ID" value="GIY31405.1"/>
    <property type="molecule type" value="Genomic_DNA"/>
</dbReference>
<evidence type="ECO:0000313" key="3">
    <source>
        <dbReference type="EMBL" id="GIY31405.1"/>
    </source>
</evidence>
<keyword evidence="2" id="KW-0812">Transmembrane</keyword>
<feature type="transmembrane region" description="Helical" evidence="2">
    <location>
        <begin position="56"/>
        <end position="79"/>
    </location>
</feature>
<keyword evidence="2" id="KW-0472">Membrane</keyword>
<reference evidence="3 4" key="1">
    <citation type="submission" date="2021-06" db="EMBL/GenBank/DDBJ databases">
        <title>Caerostris darwini draft genome.</title>
        <authorList>
            <person name="Kono N."/>
            <person name="Arakawa K."/>
        </authorList>
    </citation>
    <scope>NUCLEOTIDE SEQUENCE [LARGE SCALE GENOMIC DNA]</scope>
</reference>
<accession>A0AAV4SCK9</accession>
<comment type="caution">
    <text evidence="3">The sequence shown here is derived from an EMBL/GenBank/DDBJ whole genome shotgun (WGS) entry which is preliminary data.</text>
</comment>
<evidence type="ECO:0000256" key="1">
    <source>
        <dbReference type="SAM" id="MobiDB-lite"/>
    </source>
</evidence>
<protein>
    <submittedName>
        <fullName evidence="3">Uncharacterized protein</fullName>
    </submittedName>
</protein>
<dbReference type="AlphaFoldDB" id="A0AAV4SCK9"/>
<evidence type="ECO:0000313" key="4">
    <source>
        <dbReference type="Proteomes" id="UP001054837"/>
    </source>
</evidence>
<name>A0AAV4SCK9_9ARAC</name>
<feature type="region of interest" description="Disordered" evidence="1">
    <location>
        <begin position="103"/>
        <end position="125"/>
    </location>
</feature>
<organism evidence="3 4">
    <name type="scientific">Caerostris darwini</name>
    <dbReference type="NCBI Taxonomy" id="1538125"/>
    <lineage>
        <taxon>Eukaryota</taxon>
        <taxon>Metazoa</taxon>
        <taxon>Ecdysozoa</taxon>
        <taxon>Arthropoda</taxon>
        <taxon>Chelicerata</taxon>
        <taxon>Arachnida</taxon>
        <taxon>Araneae</taxon>
        <taxon>Araneomorphae</taxon>
        <taxon>Entelegynae</taxon>
        <taxon>Araneoidea</taxon>
        <taxon>Araneidae</taxon>
        <taxon>Caerostris</taxon>
    </lineage>
</organism>